<evidence type="ECO:0000313" key="2">
    <source>
        <dbReference type="EMBL" id="KAK8047623.1"/>
    </source>
</evidence>
<dbReference type="Proteomes" id="UP001446871">
    <property type="component" value="Unassembled WGS sequence"/>
</dbReference>
<feature type="region of interest" description="Disordered" evidence="1">
    <location>
        <begin position="1"/>
        <end position="24"/>
    </location>
</feature>
<comment type="caution">
    <text evidence="2">The sequence shown here is derived from an EMBL/GenBank/DDBJ whole genome shotgun (WGS) entry which is preliminary data.</text>
</comment>
<name>A0ABR1TLS7_9PEZI</name>
<sequence>MMGSRTYKRGKKATPRPTAVTSRKGYESLASRNNLLNRIKRRNCLLKIQRYEIRYQEVVELRWALLKSQCFEQARQLFGPQMSHVVYDAVNCGNDGIKDSVKIQGEEPLFRVTVHCIGRRPSDSIAGKSERTALPLPSPEQQKYELEQLDDCLAGSLQERSQWMPRRLVLEVFDWLSDSWDGITSRRRAEFCHGSFDACAAVRMEAPMLPTTEVPKVPADAELEVDNDDSGEESYVEAVTP</sequence>
<accession>A0ABR1TLS7</accession>
<feature type="compositionally biased region" description="Acidic residues" evidence="1">
    <location>
        <begin position="221"/>
        <end position="235"/>
    </location>
</feature>
<proteinExistence type="predicted"/>
<keyword evidence="3" id="KW-1185">Reference proteome</keyword>
<evidence type="ECO:0000256" key="1">
    <source>
        <dbReference type="SAM" id="MobiDB-lite"/>
    </source>
</evidence>
<evidence type="ECO:0000313" key="3">
    <source>
        <dbReference type="Proteomes" id="UP001446871"/>
    </source>
</evidence>
<protein>
    <submittedName>
        <fullName evidence="2">Uncharacterized protein</fullName>
    </submittedName>
</protein>
<reference evidence="2 3" key="1">
    <citation type="submission" date="2023-01" db="EMBL/GenBank/DDBJ databases">
        <title>Analysis of 21 Apiospora genomes using comparative genomics revels a genus with tremendous synthesis potential of carbohydrate active enzymes and secondary metabolites.</title>
        <authorList>
            <person name="Sorensen T."/>
        </authorList>
    </citation>
    <scope>NUCLEOTIDE SEQUENCE [LARGE SCALE GENOMIC DNA]</scope>
    <source>
        <strain evidence="2 3">CBS 83171</strain>
    </source>
</reference>
<feature type="compositionally biased region" description="Basic residues" evidence="1">
    <location>
        <begin position="1"/>
        <end position="14"/>
    </location>
</feature>
<dbReference type="EMBL" id="JAQQWM010000009">
    <property type="protein sequence ID" value="KAK8047623.1"/>
    <property type="molecule type" value="Genomic_DNA"/>
</dbReference>
<gene>
    <name evidence="2" type="ORF">PG996_015687</name>
</gene>
<feature type="region of interest" description="Disordered" evidence="1">
    <location>
        <begin position="211"/>
        <end position="241"/>
    </location>
</feature>
<organism evidence="2 3">
    <name type="scientific">Apiospora saccharicola</name>
    <dbReference type="NCBI Taxonomy" id="335842"/>
    <lineage>
        <taxon>Eukaryota</taxon>
        <taxon>Fungi</taxon>
        <taxon>Dikarya</taxon>
        <taxon>Ascomycota</taxon>
        <taxon>Pezizomycotina</taxon>
        <taxon>Sordariomycetes</taxon>
        <taxon>Xylariomycetidae</taxon>
        <taxon>Amphisphaeriales</taxon>
        <taxon>Apiosporaceae</taxon>
        <taxon>Apiospora</taxon>
    </lineage>
</organism>